<accession>A0A8K0G7H0</accession>
<reference evidence="2" key="1">
    <citation type="submission" date="2019-08" db="EMBL/GenBank/DDBJ databases">
        <title>The genome of the North American firefly Photinus pyralis.</title>
        <authorList>
            <consortium name="Photinus pyralis genome working group"/>
            <person name="Fallon T.R."/>
            <person name="Sander Lower S.E."/>
            <person name="Weng J.-K."/>
        </authorList>
    </citation>
    <scope>NUCLEOTIDE SEQUENCE</scope>
    <source>
        <strain evidence="2">TRF0915ILg1</strain>
        <tissue evidence="2">Whole body</tissue>
    </source>
</reference>
<evidence type="ECO:0000313" key="2">
    <source>
        <dbReference type="EMBL" id="KAF2888944.1"/>
    </source>
</evidence>
<dbReference type="InterPro" id="IPR011335">
    <property type="entry name" value="Restrct_endonuc-II-like"/>
</dbReference>
<gene>
    <name evidence="2" type="ORF">ILUMI_17229</name>
</gene>
<comment type="caution">
    <text evidence="2">The sequence shown here is derived from an EMBL/GenBank/DDBJ whole genome shotgun (WGS) entry which is preliminary data.</text>
</comment>
<feature type="region of interest" description="Disordered" evidence="1">
    <location>
        <begin position="1"/>
        <end position="32"/>
    </location>
</feature>
<dbReference type="AlphaFoldDB" id="A0A8K0G7H0"/>
<protein>
    <recommendedName>
        <fullName evidence="4">YqaJ viral recombinase domain-containing protein</fullName>
    </recommendedName>
</protein>
<dbReference type="GO" id="GO:0006281">
    <property type="term" value="P:DNA repair"/>
    <property type="evidence" value="ECO:0007669"/>
    <property type="project" value="UniProtKB-ARBA"/>
</dbReference>
<dbReference type="SUPFAM" id="SSF52980">
    <property type="entry name" value="Restriction endonuclease-like"/>
    <property type="match status" value="1"/>
</dbReference>
<feature type="compositionally biased region" description="Polar residues" evidence="1">
    <location>
        <begin position="7"/>
        <end position="20"/>
    </location>
</feature>
<dbReference type="InterPro" id="IPR011604">
    <property type="entry name" value="PDDEXK-like_dom_sf"/>
</dbReference>
<proteinExistence type="predicted"/>
<evidence type="ECO:0000313" key="3">
    <source>
        <dbReference type="Proteomes" id="UP000801492"/>
    </source>
</evidence>
<keyword evidence="3" id="KW-1185">Reference proteome</keyword>
<evidence type="ECO:0008006" key="4">
    <source>
        <dbReference type="Google" id="ProtNLM"/>
    </source>
</evidence>
<organism evidence="2 3">
    <name type="scientific">Ignelater luminosus</name>
    <name type="common">Cucubano</name>
    <name type="synonym">Pyrophorus luminosus</name>
    <dbReference type="NCBI Taxonomy" id="2038154"/>
    <lineage>
        <taxon>Eukaryota</taxon>
        <taxon>Metazoa</taxon>
        <taxon>Ecdysozoa</taxon>
        <taxon>Arthropoda</taxon>
        <taxon>Hexapoda</taxon>
        <taxon>Insecta</taxon>
        <taxon>Pterygota</taxon>
        <taxon>Neoptera</taxon>
        <taxon>Endopterygota</taxon>
        <taxon>Coleoptera</taxon>
        <taxon>Polyphaga</taxon>
        <taxon>Elateriformia</taxon>
        <taxon>Elateroidea</taxon>
        <taxon>Elateridae</taxon>
        <taxon>Agrypninae</taxon>
        <taxon>Pyrophorini</taxon>
        <taxon>Ignelater</taxon>
    </lineage>
</organism>
<name>A0A8K0G7H0_IGNLU</name>
<dbReference type="Proteomes" id="UP000801492">
    <property type="component" value="Unassembled WGS sequence"/>
</dbReference>
<evidence type="ECO:0000256" key="1">
    <source>
        <dbReference type="SAM" id="MobiDB-lite"/>
    </source>
</evidence>
<sequence length="180" mass="20412">MEKFTKRSLTNRSARTQENMQHGRREVTKRQLTNKKAGRKMFACAANDYGATTSNMLRHRTSLDLEAIEKGTIKTSKSRHSIVESLMNPKKLSNPYVNYGIEKEPLAKIQFERMYSKEIVECGLFIDLQEFYSEASSDAIIQGENAIMEIKTKPWVFLSGAGSASHNKAISFAGLQRGWK</sequence>
<dbReference type="Gene3D" id="3.90.320.10">
    <property type="match status" value="1"/>
</dbReference>
<dbReference type="EMBL" id="VTPC01072520">
    <property type="protein sequence ID" value="KAF2888944.1"/>
    <property type="molecule type" value="Genomic_DNA"/>
</dbReference>